<dbReference type="EMBL" id="FJ100350">
    <property type="protein sequence ID" value="AFG51104.1"/>
    <property type="molecule type" value="Genomic_DNA"/>
</dbReference>
<dbReference type="GO" id="GO:0005262">
    <property type="term" value="F:calcium channel activity"/>
    <property type="evidence" value="ECO:0007669"/>
    <property type="project" value="TreeGrafter"/>
</dbReference>
<dbReference type="EMBL" id="FJ100354">
    <property type="protein sequence ID" value="AFG51103.1"/>
    <property type="molecule type" value="Genomic_DNA"/>
</dbReference>
<gene>
    <name evidence="6" type="ORF">2_6499_01</name>
</gene>
<dbReference type="EMBL" id="FJ100342">
    <property type="protein sequence ID" value="AFG51094.1"/>
    <property type="molecule type" value="Genomic_DNA"/>
</dbReference>
<evidence type="ECO:0000313" key="13">
    <source>
        <dbReference type="EMBL" id="AFG51105.1"/>
    </source>
</evidence>
<dbReference type="PANTHER" id="PTHR13462:SF31">
    <property type="entry name" value="CALCIUM UNIPORTER PROTEIN 1, MITOCHONDRIAL"/>
    <property type="match status" value="1"/>
</dbReference>
<evidence type="ECO:0000313" key="2">
    <source>
        <dbReference type="EMBL" id="AFG51092.1"/>
    </source>
</evidence>
<dbReference type="GO" id="GO:0051560">
    <property type="term" value="P:mitochondrial calcium ion homeostasis"/>
    <property type="evidence" value="ECO:0007669"/>
    <property type="project" value="InterPro"/>
</dbReference>
<dbReference type="EMBL" id="FJ100341">
    <property type="protein sequence ID" value="AFG51093.1"/>
    <property type="molecule type" value="Genomic_DNA"/>
</dbReference>
<feature type="non-terminal residue" evidence="6">
    <location>
        <position position="1"/>
    </location>
</feature>
<evidence type="ECO:0000313" key="6">
    <source>
        <dbReference type="EMBL" id="AFG51096.1"/>
    </source>
</evidence>
<dbReference type="GO" id="GO:1990246">
    <property type="term" value="C:uniplex complex"/>
    <property type="evidence" value="ECO:0007669"/>
    <property type="project" value="TreeGrafter"/>
</dbReference>
<evidence type="ECO:0000313" key="12">
    <source>
        <dbReference type="EMBL" id="AFG51104.1"/>
    </source>
</evidence>
<dbReference type="PANTHER" id="PTHR13462">
    <property type="entry name" value="CALCIUM UNIPORTER PROTEIN, MITOCHONDRIAL"/>
    <property type="match status" value="1"/>
</dbReference>
<dbReference type="EMBL" id="FJ100344">
    <property type="protein sequence ID" value="AFG51095.1"/>
    <property type="molecule type" value="Genomic_DNA"/>
</dbReference>
<feature type="non-terminal residue" evidence="6">
    <location>
        <position position="147"/>
    </location>
</feature>
<protein>
    <submittedName>
        <fullName evidence="6">Uncharacterized protein</fullName>
    </submittedName>
</protein>
<evidence type="ECO:0000313" key="8">
    <source>
        <dbReference type="EMBL" id="AFG51098.1"/>
    </source>
</evidence>
<evidence type="ECO:0000313" key="11">
    <source>
        <dbReference type="EMBL" id="AFG51103.1"/>
    </source>
</evidence>
<dbReference type="InterPro" id="IPR039055">
    <property type="entry name" value="MCU_fam"/>
</dbReference>
<sequence length="147" mass="16894">QNLNKAARERPLLEVTRPSESSISISPEERRRLLRFLQIDSLRKSLRQIPHACISRKELLQICMDSAGQEGAKEIAKSLDESGEILIIGDRVYLRPEQVARAVEAVVPLIDDRRREELHEMEKQKAEIDLKAKKLVHRELQCGFGFL</sequence>
<evidence type="ECO:0000313" key="3">
    <source>
        <dbReference type="EMBL" id="AFG51093.1"/>
    </source>
</evidence>
<evidence type="ECO:0000313" key="4">
    <source>
        <dbReference type="EMBL" id="AFG51094.1"/>
    </source>
</evidence>
<dbReference type="EMBL" id="FJ100353">
    <property type="protein sequence ID" value="AFG51091.1"/>
    <property type="molecule type" value="Genomic_DNA"/>
</dbReference>
<dbReference type="EMBL" id="FJ100339">
    <property type="protein sequence ID" value="AFG51097.1"/>
    <property type="molecule type" value="Genomic_DNA"/>
</dbReference>
<dbReference type="EMBL" id="FJ100355">
    <property type="protein sequence ID" value="AFG51105.1"/>
    <property type="molecule type" value="Genomic_DNA"/>
</dbReference>
<dbReference type="GO" id="GO:0036444">
    <property type="term" value="P:calcium import into the mitochondrion"/>
    <property type="evidence" value="ECO:0007669"/>
    <property type="project" value="TreeGrafter"/>
</dbReference>
<name>H9VMV3_PINTA</name>
<evidence type="ECO:0000313" key="9">
    <source>
        <dbReference type="EMBL" id="AFG51100.1"/>
    </source>
</evidence>
<evidence type="ECO:0000313" key="7">
    <source>
        <dbReference type="EMBL" id="AFG51097.1"/>
    </source>
</evidence>
<dbReference type="EMBL" id="FJ100347">
    <property type="protein sequence ID" value="AFG51100.1"/>
    <property type="molecule type" value="Genomic_DNA"/>
</dbReference>
<accession>H9VMV3</accession>
<evidence type="ECO:0000313" key="1">
    <source>
        <dbReference type="EMBL" id="AFG51091.1"/>
    </source>
</evidence>
<reference evidence="6" key="1">
    <citation type="submission" date="2008-08" db="EMBL/GenBank/DDBJ databases">
        <title>Nucleotide Diversity and Divergence in the Loblolly Pine Gene Space.</title>
        <authorList>
            <person name="Neale D.B."/>
            <person name="Wegrzyn J.L."/>
            <person name="Lee J.M."/>
            <person name="Eckert A.J."/>
            <person name="Liechty J.D."/>
            <person name="Stevens K.A."/>
            <person name="Langley C.H."/>
        </authorList>
    </citation>
    <scope>NUCLEOTIDE SEQUENCE</scope>
    <source>
        <strain evidence="4">2218</strain>
        <strain evidence="6">2219</strain>
        <strain evidence="9">2220</strain>
        <strain evidence="13">2221</strain>
        <strain evidence="11">2222</strain>
        <strain evidence="2">2224</strain>
        <strain evidence="3">2226</strain>
        <strain evidence="10">2228</strain>
        <strain evidence="5">2230</strain>
        <strain evidence="7">2231</strain>
        <strain evidence="12">2232</strain>
        <strain evidence="8">2233</strain>
        <strain evidence="1">2234</strain>
        <tissue evidence="6">Megagametophyte</tissue>
    </source>
</reference>
<organism evidence="6">
    <name type="scientific">Pinus taeda</name>
    <name type="common">Loblolly pine</name>
    <dbReference type="NCBI Taxonomy" id="3352"/>
    <lineage>
        <taxon>Eukaryota</taxon>
        <taxon>Viridiplantae</taxon>
        <taxon>Streptophyta</taxon>
        <taxon>Embryophyta</taxon>
        <taxon>Tracheophyta</taxon>
        <taxon>Spermatophyta</taxon>
        <taxon>Pinopsida</taxon>
        <taxon>Pinidae</taxon>
        <taxon>Conifers I</taxon>
        <taxon>Pinales</taxon>
        <taxon>Pinaceae</taxon>
        <taxon>Pinus</taxon>
        <taxon>Pinus subgen. Pinus</taxon>
    </lineage>
</organism>
<dbReference type="EMBL" id="FJ100340">
    <property type="protein sequence ID" value="AFG51092.1"/>
    <property type="molecule type" value="Genomic_DNA"/>
</dbReference>
<dbReference type="GO" id="GO:0015292">
    <property type="term" value="F:uniporter activity"/>
    <property type="evidence" value="ECO:0007669"/>
    <property type="project" value="TreeGrafter"/>
</dbReference>
<dbReference type="EMBL" id="FJ100346">
    <property type="protein sequence ID" value="AFG51096.1"/>
    <property type="molecule type" value="Genomic_DNA"/>
</dbReference>
<evidence type="ECO:0000313" key="10">
    <source>
        <dbReference type="EMBL" id="AFG51101.1"/>
    </source>
</evidence>
<dbReference type="AlphaFoldDB" id="H9VMV3"/>
<evidence type="ECO:0000313" key="5">
    <source>
        <dbReference type="EMBL" id="AFG51095.1"/>
    </source>
</evidence>
<dbReference type="EMBL" id="FJ100352">
    <property type="protein sequence ID" value="AFG51098.1"/>
    <property type="molecule type" value="Genomic_DNA"/>
</dbReference>
<dbReference type="EMBL" id="FJ100343">
    <property type="protein sequence ID" value="AFG51101.1"/>
    <property type="molecule type" value="Genomic_DNA"/>
</dbReference>
<proteinExistence type="predicted"/>